<protein>
    <submittedName>
        <fullName evidence="1">Uncharacterized protein</fullName>
    </submittedName>
</protein>
<gene>
    <name evidence="1" type="ORF">BSU04_23805</name>
</gene>
<reference evidence="2" key="1">
    <citation type="submission" date="2017-01" db="EMBL/GenBank/DDBJ databases">
        <title>Genome Analysis of Deinococcus marmoris KOPRI26562.</title>
        <authorList>
            <person name="Kim J.H."/>
            <person name="Oh H.-M."/>
        </authorList>
    </citation>
    <scope>NUCLEOTIDE SEQUENCE [LARGE SCALE GENOMIC DNA]</scope>
    <source>
        <strain evidence="2">PAMC 26633</strain>
    </source>
</reference>
<comment type="caution">
    <text evidence="1">The sequence shown here is derived from an EMBL/GenBank/DDBJ whole genome shotgun (WGS) entry which is preliminary data.</text>
</comment>
<evidence type="ECO:0000313" key="1">
    <source>
        <dbReference type="EMBL" id="OXC76063.1"/>
    </source>
</evidence>
<dbReference type="EMBL" id="MTHB01000150">
    <property type="protein sequence ID" value="OXC76063.1"/>
    <property type="molecule type" value="Genomic_DNA"/>
</dbReference>
<accession>A0A226WY79</accession>
<name>A0A226WY79_CABSO</name>
<sequence length="48" mass="5626">MRINDRYFTGLLVDIDSCPFERRHFHHVGDADVGELKQLHCRVGLFVL</sequence>
<dbReference type="AlphaFoldDB" id="A0A226WY79"/>
<proteinExistence type="predicted"/>
<evidence type="ECO:0000313" key="2">
    <source>
        <dbReference type="Proteomes" id="UP000214720"/>
    </source>
</evidence>
<organism evidence="1 2">
    <name type="scientific">Caballeronia sordidicola</name>
    <name type="common">Burkholderia sordidicola</name>
    <dbReference type="NCBI Taxonomy" id="196367"/>
    <lineage>
        <taxon>Bacteria</taxon>
        <taxon>Pseudomonadati</taxon>
        <taxon>Pseudomonadota</taxon>
        <taxon>Betaproteobacteria</taxon>
        <taxon>Burkholderiales</taxon>
        <taxon>Burkholderiaceae</taxon>
        <taxon>Caballeronia</taxon>
    </lineage>
</organism>
<dbReference type="Proteomes" id="UP000214720">
    <property type="component" value="Unassembled WGS sequence"/>
</dbReference>